<sequence>MELVTLSRNYGEFFAPSFVVRLANRELVRDLQVAVSQVEVDMVLGAAWHFSFTVIDAFDHKLRKFRTGQGDDLLGQFAFGASIEVCMGYGDASSMPTVVNGVITEVSTSFPETGAPELVVSGYDPGFLMTLGKSSDSWRDTTDSDVVQQIARFHNLNTAIDDTREKRPQIEQNQESDWDFLKKLAARNNSDNEHFELYVDVDGRGRSTLHFGKPRVKSDPVVHLSWGEGLLSFRPQANLAGQVAKVEVYGSDTARKEIFIGRADAQSDGGARAKSVAQHLGSLVRAPGKQPVLRLRQPVFTQAEADQRAKAALSERTREFLTADAETVGLPELRPDRTVQIDKIGDAFSKVYYIEKATHRIDASGYRTRFHVRETTL</sequence>
<evidence type="ECO:0000313" key="2">
    <source>
        <dbReference type="Proteomes" id="UP000681317"/>
    </source>
</evidence>
<organism evidence="1 2">
    <name type="scientific">Noviluteimonas caseinilytica</name>
    <dbReference type="NCBI Taxonomy" id="2675101"/>
    <lineage>
        <taxon>Bacteria</taxon>
        <taxon>Pseudomonadati</taxon>
        <taxon>Pseudomonadota</taxon>
        <taxon>Gammaproteobacteria</taxon>
        <taxon>Lysobacterales</taxon>
        <taxon>Lysobacteraceae</taxon>
        <taxon>Noviluteimonas</taxon>
    </lineage>
</organism>
<reference evidence="1 2" key="1">
    <citation type="submission" date="2021-03" db="EMBL/GenBank/DDBJ databases">
        <title>Complete Genome Sequences of Two Lysobacter Strains Isolated from Sea Water (Lysobacter caseinilyticus) and Soil (Lysobacter helvus) in South Korea.</title>
        <authorList>
            <person name="Watanabe Y."/>
            <person name="Arakawa K."/>
        </authorList>
    </citation>
    <scope>NUCLEOTIDE SEQUENCE [LARGE SCALE GENOMIC DNA]</scope>
    <source>
        <strain evidence="1 2">KVB24</strain>
    </source>
</reference>
<dbReference type="SUPFAM" id="SSF69279">
    <property type="entry name" value="Phage tail proteins"/>
    <property type="match status" value="1"/>
</dbReference>
<evidence type="ECO:0000313" key="1">
    <source>
        <dbReference type="EMBL" id="BCT91018.1"/>
    </source>
</evidence>
<dbReference type="Gene3D" id="3.55.50.10">
    <property type="entry name" value="Baseplate protein-like domains"/>
    <property type="match status" value="1"/>
</dbReference>
<dbReference type="EMBL" id="AP024545">
    <property type="protein sequence ID" value="BCT91018.1"/>
    <property type="molecule type" value="Genomic_DNA"/>
</dbReference>
<keyword evidence="2" id="KW-1185">Reference proteome</keyword>
<dbReference type="Proteomes" id="UP000681317">
    <property type="component" value="Chromosome"/>
</dbReference>
<dbReference type="Pfam" id="PF05954">
    <property type="entry name" value="Phage_GPD"/>
    <property type="match status" value="1"/>
</dbReference>
<name>A0ABM7Q1C8_9GAMM</name>
<dbReference type="RefSeq" id="WP_213435056.1">
    <property type="nucleotide sequence ID" value="NZ_AP024545.1"/>
</dbReference>
<gene>
    <name evidence="1" type="ORF">LYSCAS_00420</name>
</gene>
<protein>
    <recommendedName>
        <fullName evidence="3">Phage protein D</fullName>
    </recommendedName>
</protein>
<evidence type="ECO:0008006" key="3">
    <source>
        <dbReference type="Google" id="ProtNLM"/>
    </source>
</evidence>
<proteinExistence type="predicted"/>
<accession>A0ABM7Q1C8</accession>